<protein>
    <submittedName>
        <fullName evidence="5">Maleylacetate reductase</fullName>
    </submittedName>
</protein>
<dbReference type="GO" id="GO:0046872">
    <property type="term" value="F:metal ion binding"/>
    <property type="evidence" value="ECO:0007669"/>
    <property type="project" value="InterPro"/>
</dbReference>
<dbReference type="InterPro" id="IPR039697">
    <property type="entry name" value="Alcohol_dehydrogenase_Fe"/>
</dbReference>
<dbReference type="InterPro" id="IPR056798">
    <property type="entry name" value="ADH_Fe_C"/>
</dbReference>
<evidence type="ECO:0000313" key="6">
    <source>
        <dbReference type="Proteomes" id="UP000700596"/>
    </source>
</evidence>
<comment type="caution">
    <text evidence="5">The sequence shown here is derived from an EMBL/GenBank/DDBJ whole genome shotgun (WGS) entry which is preliminary data.</text>
</comment>
<dbReference type="GO" id="GO:0018506">
    <property type="term" value="F:maleylacetate reductase activity"/>
    <property type="evidence" value="ECO:0007669"/>
    <property type="project" value="InterPro"/>
</dbReference>
<evidence type="ECO:0000259" key="4">
    <source>
        <dbReference type="Pfam" id="PF25137"/>
    </source>
</evidence>
<dbReference type="Proteomes" id="UP000700596">
    <property type="component" value="Unassembled WGS sequence"/>
</dbReference>
<evidence type="ECO:0000256" key="2">
    <source>
        <dbReference type="ARBA" id="ARBA00023027"/>
    </source>
</evidence>
<dbReference type="OrthoDB" id="3360544at2759"/>
<organism evidence="5 6">
    <name type="scientific">Dendryphion nanum</name>
    <dbReference type="NCBI Taxonomy" id="256645"/>
    <lineage>
        <taxon>Eukaryota</taxon>
        <taxon>Fungi</taxon>
        <taxon>Dikarya</taxon>
        <taxon>Ascomycota</taxon>
        <taxon>Pezizomycotina</taxon>
        <taxon>Dothideomycetes</taxon>
        <taxon>Pleosporomycetidae</taxon>
        <taxon>Pleosporales</taxon>
        <taxon>Torulaceae</taxon>
        <taxon>Dendryphion</taxon>
    </lineage>
</organism>
<feature type="domain" description="Alcohol dehydrogenase iron-type/glycerol dehydrogenase GldA" evidence="3">
    <location>
        <begin position="10"/>
        <end position="152"/>
    </location>
</feature>
<sequence length="357" mass="38091">MSSFIYSASPCRVIFGPGSSSKISEELSHQQLKAALIISTPYQKKEANEIERLLSINAVGVFAEAVMHTPITITERGVEIARAKQADCIVSVGGGSTTGLGKAISIRTGLPHISIPTTYAGSEMTPHLGETANGIKTTRSDPRIQPGTVIYDVNLTMTLPKALSATSGVNAIAHAAEALYAQDTNPIIRLLAKEGIRALAASLPIIMADGSDINARSMALYGAWLCGVCLGSTTMALHHKLCHVVAGSFNLPHAETHTILLPHTIAYNHPSISEANKDLAEVLPGAEGDSIRGLNNLIDKLGVERKLSEYGMEEDDIGKAAEIAMKNPYANPRMIEKEKIQELVRRAWAGEPARADL</sequence>
<evidence type="ECO:0000259" key="3">
    <source>
        <dbReference type="Pfam" id="PF00465"/>
    </source>
</evidence>
<feature type="domain" description="Fe-containing alcohol dehydrogenase-like C-terminal" evidence="4">
    <location>
        <begin position="165"/>
        <end position="348"/>
    </location>
</feature>
<dbReference type="GO" id="GO:0004022">
    <property type="term" value="F:alcohol dehydrogenase (NAD+) activity"/>
    <property type="evidence" value="ECO:0007669"/>
    <property type="project" value="TreeGrafter"/>
</dbReference>
<dbReference type="Pfam" id="PF00465">
    <property type="entry name" value="Fe-ADH"/>
    <property type="match status" value="1"/>
</dbReference>
<accession>A0A9P9D445</accession>
<proteinExistence type="predicted"/>
<dbReference type="InterPro" id="IPR001670">
    <property type="entry name" value="ADH_Fe/GldA"/>
</dbReference>
<dbReference type="PANTHER" id="PTHR11496:SF105">
    <property type="entry name" value="REDUCTASE, PUTATIVE (AFU_ORTHOLOGUE AFUA_6G07090)-RELATED"/>
    <property type="match status" value="1"/>
</dbReference>
<keyword evidence="2" id="KW-0520">NAD</keyword>
<evidence type="ECO:0000256" key="1">
    <source>
        <dbReference type="ARBA" id="ARBA00023002"/>
    </source>
</evidence>
<dbReference type="AlphaFoldDB" id="A0A9P9D445"/>
<dbReference type="SUPFAM" id="SSF56796">
    <property type="entry name" value="Dehydroquinate synthase-like"/>
    <property type="match status" value="1"/>
</dbReference>
<name>A0A9P9D445_9PLEO</name>
<reference evidence="5" key="1">
    <citation type="journal article" date="2021" name="Nat. Commun.">
        <title>Genetic determinants of endophytism in the Arabidopsis root mycobiome.</title>
        <authorList>
            <person name="Mesny F."/>
            <person name="Miyauchi S."/>
            <person name="Thiergart T."/>
            <person name="Pickel B."/>
            <person name="Atanasova L."/>
            <person name="Karlsson M."/>
            <person name="Huettel B."/>
            <person name="Barry K.W."/>
            <person name="Haridas S."/>
            <person name="Chen C."/>
            <person name="Bauer D."/>
            <person name="Andreopoulos W."/>
            <person name="Pangilinan J."/>
            <person name="LaButti K."/>
            <person name="Riley R."/>
            <person name="Lipzen A."/>
            <person name="Clum A."/>
            <person name="Drula E."/>
            <person name="Henrissat B."/>
            <person name="Kohler A."/>
            <person name="Grigoriev I.V."/>
            <person name="Martin F.M."/>
            <person name="Hacquard S."/>
        </authorList>
    </citation>
    <scope>NUCLEOTIDE SEQUENCE</scope>
    <source>
        <strain evidence="5">MPI-CAGE-CH-0243</strain>
    </source>
</reference>
<keyword evidence="1" id="KW-0560">Oxidoreductase</keyword>
<dbReference type="InterPro" id="IPR034786">
    <property type="entry name" value="MAR"/>
</dbReference>
<gene>
    <name evidence="5" type="ORF">B0J11DRAFT_554207</name>
</gene>
<dbReference type="CDD" id="cd08177">
    <property type="entry name" value="MAR"/>
    <property type="match status" value="1"/>
</dbReference>
<keyword evidence="6" id="KW-1185">Reference proteome</keyword>
<dbReference type="PANTHER" id="PTHR11496">
    <property type="entry name" value="ALCOHOL DEHYDROGENASE"/>
    <property type="match status" value="1"/>
</dbReference>
<dbReference type="Pfam" id="PF25137">
    <property type="entry name" value="ADH_Fe_C"/>
    <property type="match status" value="1"/>
</dbReference>
<evidence type="ECO:0000313" key="5">
    <source>
        <dbReference type="EMBL" id="KAH7112077.1"/>
    </source>
</evidence>
<dbReference type="EMBL" id="JAGMWT010000022">
    <property type="protein sequence ID" value="KAH7112077.1"/>
    <property type="molecule type" value="Genomic_DNA"/>
</dbReference>
<dbReference type="Gene3D" id="3.40.50.1970">
    <property type="match status" value="1"/>
</dbReference>
<dbReference type="GO" id="GO:0005739">
    <property type="term" value="C:mitochondrion"/>
    <property type="evidence" value="ECO:0007669"/>
    <property type="project" value="TreeGrafter"/>
</dbReference>
<dbReference type="Gene3D" id="1.20.1090.10">
    <property type="entry name" value="Dehydroquinate synthase-like - alpha domain"/>
    <property type="match status" value="1"/>
</dbReference>